<name>A0A0E2BKU1_9LEPT</name>
<dbReference type="GO" id="GO:0005886">
    <property type="term" value="C:plasma membrane"/>
    <property type="evidence" value="ECO:0007669"/>
    <property type="project" value="TreeGrafter"/>
</dbReference>
<comment type="caution">
    <text evidence="2">The sequence shown here is derived from an EMBL/GenBank/DDBJ whole genome shotgun (WGS) entry which is preliminary data.</text>
</comment>
<dbReference type="PANTHER" id="PTHR30092:SF0">
    <property type="entry name" value="INNER MEMBRANE PROTEIN CRED"/>
    <property type="match status" value="1"/>
</dbReference>
<feature type="transmembrane region" description="Helical" evidence="1">
    <location>
        <begin position="411"/>
        <end position="429"/>
    </location>
</feature>
<evidence type="ECO:0000256" key="1">
    <source>
        <dbReference type="SAM" id="Phobius"/>
    </source>
</evidence>
<dbReference type="Pfam" id="PF06123">
    <property type="entry name" value="CreD"/>
    <property type="match status" value="1"/>
</dbReference>
<reference evidence="2" key="1">
    <citation type="submission" date="2012-10" db="EMBL/GenBank/DDBJ databases">
        <authorList>
            <person name="Harkins D.M."/>
            <person name="Durkin A.S."/>
            <person name="Brinkac L.M."/>
            <person name="Haft D.H."/>
            <person name="Selengut J.D."/>
            <person name="Sanka R."/>
            <person name="DePew J."/>
            <person name="Purushe J."/>
            <person name="Matthias M.A."/>
            <person name="Vinetz J.M."/>
            <person name="Sutton G.G."/>
            <person name="Nierman W.C."/>
            <person name="Fouts D.E."/>
        </authorList>
    </citation>
    <scope>NUCLEOTIDE SEQUENCE [LARGE SCALE GENOMIC DNA]</scope>
    <source>
        <strain evidence="2">MOR084</strain>
    </source>
</reference>
<dbReference type="RefSeq" id="WP_004485373.1">
    <property type="nucleotide sequence ID" value="NZ_AHON02000088.1"/>
</dbReference>
<keyword evidence="3" id="KW-1185">Reference proteome</keyword>
<evidence type="ECO:0000313" key="2">
    <source>
        <dbReference type="EMBL" id="EKO31895.1"/>
    </source>
</evidence>
<protein>
    <submittedName>
        <fullName evidence="2">Inner membrane protein CreD</fullName>
    </submittedName>
</protein>
<dbReference type="EMBL" id="AHON02000088">
    <property type="protein sequence ID" value="EKO31895.1"/>
    <property type="molecule type" value="Genomic_DNA"/>
</dbReference>
<feature type="transmembrane region" description="Helical" evidence="1">
    <location>
        <begin position="358"/>
        <end position="376"/>
    </location>
</feature>
<gene>
    <name evidence="2" type="ORF">LEP1GSC179_0568</name>
</gene>
<proteinExistence type="predicted"/>
<dbReference type="Proteomes" id="UP000006329">
    <property type="component" value="Unassembled WGS sequence"/>
</dbReference>
<dbReference type="PANTHER" id="PTHR30092">
    <property type="entry name" value="INNER MEMBRANE PROTEIN CRED"/>
    <property type="match status" value="1"/>
</dbReference>
<sequence length="448" mass="49847">MLASIFSSVSVRISILAVMLALFLIPINLVDSLIHERQERAAGSAEEMSSKWGGKQTVAGPFLVIPYEVKEKIRDKDGKEILVGENGEMYFLPETLDLEANLKAEKRKRGIYEAVLYNGNIKFQGNFKRPTVSDFPSNTKNIFWGEARVIVFIKDPKGIGSDVELSFGGKENIFQPGGPSSQHFGSGLHFKTNPLESKSSLVAFQIKIPIQGSDSMNLVPLGKESKIRISSNWKDPSFEGDLLPKERNITENGFQAVWESSYFSRNYPQVISSHETTTLNAIGDSGYGVRLIVPVDHYLKLERSVKYATLFIAASFVLFFLLEIFGGKILHPLQYLMIGFAMVIFYVLNLSLSEHIGFAFSYTVASASVSGLIAYYATSVLQSKKRGLIAGGYYFGLYSFLYVILSSEDYALLLGSIAIFVFLALLMYLTRKINWYSFGSPKGEIQSS</sequence>
<keyword evidence="1" id="KW-0472">Membrane</keyword>
<dbReference type="NCBIfam" id="NF008712">
    <property type="entry name" value="PRK11715.1-1"/>
    <property type="match status" value="1"/>
</dbReference>
<feature type="transmembrane region" description="Helical" evidence="1">
    <location>
        <begin position="388"/>
        <end position="405"/>
    </location>
</feature>
<keyword evidence="1" id="KW-0812">Transmembrane</keyword>
<organism evidence="2 3">
    <name type="scientific">Leptospira santarosai str. MOR084</name>
    <dbReference type="NCBI Taxonomy" id="1049984"/>
    <lineage>
        <taxon>Bacteria</taxon>
        <taxon>Pseudomonadati</taxon>
        <taxon>Spirochaetota</taxon>
        <taxon>Spirochaetia</taxon>
        <taxon>Leptospirales</taxon>
        <taxon>Leptospiraceae</taxon>
        <taxon>Leptospira</taxon>
    </lineage>
</organism>
<feature type="transmembrane region" description="Helical" evidence="1">
    <location>
        <begin position="333"/>
        <end position="352"/>
    </location>
</feature>
<dbReference type="AlphaFoldDB" id="A0A0E2BKU1"/>
<accession>A0A0E2BKU1</accession>
<feature type="transmembrane region" description="Helical" evidence="1">
    <location>
        <begin position="307"/>
        <end position="326"/>
    </location>
</feature>
<evidence type="ECO:0000313" key="3">
    <source>
        <dbReference type="Proteomes" id="UP000006329"/>
    </source>
</evidence>
<dbReference type="InterPro" id="IPR010364">
    <property type="entry name" value="Uncharacterised_IM_CreD"/>
</dbReference>
<keyword evidence="1" id="KW-1133">Transmembrane helix</keyword>
<dbReference type="PIRSF" id="PIRSF004548">
    <property type="entry name" value="CreD"/>
    <property type="match status" value="1"/>
</dbReference>